<feature type="chain" id="PRO_5046675363" evidence="2">
    <location>
        <begin position="21"/>
        <end position="187"/>
    </location>
</feature>
<accession>A0ABW2LBU9</accession>
<keyword evidence="1 2" id="KW-0732">Signal</keyword>
<dbReference type="PANTHER" id="PTHR33619">
    <property type="entry name" value="POLYSACCHARIDE EXPORT PROTEIN GFCE-RELATED"/>
    <property type="match status" value="1"/>
</dbReference>
<dbReference type="RefSeq" id="WP_379715155.1">
    <property type="nucleotide sequence ID" value="NZ_JBHTBS010000012.1"/>
</dbReference>
<evidence type="ECO:0000256" key="2">
    <source>
        <dbReference type="SAM" id="SignalP"/>
    </source>
</evidence>
<feature type="domain" description="Polysaccharide export protein N-terminal" evidence="3">
    <location>
        <begin position="21"/>
        <end position="96"/>
    </location>
</feature>
<dbReference type="InterPro" id="IPR049712">
    <property type="entry name" value="Poly_export"/>
</dbReference>
<dbReference type="InterPro" id="IPR019554">
    <property type="entry name" value="Soluble_ligand-bd"/>
</dbReference>
<dbReference type="Pfam" id="PF02563">
    <property type="entry name" value="Poly_export"/>
    <property type="match status" value="1"/>
</dbReference>
<dbReference type="EMBL" id="JBHTBS010000012">
    <property type="protein sequence ID" value="MFC7339050.1"/>
    <property type="molecule type" value="Genomic_DNA"/>
</dbReference>
<organism evidence="5 6">
    <name type="scientific">Haloferula chungangensis</name>
    <dbReference type="NCBI Taxonomy" id="1048331"/>
    <lineage>
        <taxon>Bacteria</taxon>
        <taxon>Pseudomonadati</taxon>
        <taxon>Verrucomicrobiota</taxon>
        <taxon>Verrucomicrobiia</taxon>
        <taxon>Verrucomicrobiales</taxon>
        <taxon>Verrucomicrobiaceae</taxon>
        <taxon>Haloferula</taxon>
    </lineage>
</organism>
<dbReference type="PANTHER" id="PTHR33619:SF3">
    <property type="entry name" value="POLYSACCHARIDE EXPORT PROTEIN GFCE-RELATED"/>
    <property type="match status" value="1"/>
</dbReference>
<keyword evidence="6" id="KW-1185">Reference proteome</keyword>
<evidence type="ECO:0000313" key="5">
    <source>
        <dbReference type="EMBL" id="MFC7339050.1"/>
    </source>
</evidence>
<gene>
    <name evidence="5" type="ORF">ACFQY0_17790</name>
</gene>
<evidence type="ECO:0000259" key="3">
    <source>
        <dbReference type="Pfam" id="PF02563"/>
    </source>
</evidence>
<proteinExistence type="predicted"/>
<evidence type="ECO:0000313" key="6">
    <source>
        <dbReference type="Proteomes" id="UP001596472"/>
    </source>
</evidence>
<feature type="signal peptide" evidence="2">
    <location>
        <begin position="1"/>
        <end position="20"/>
    </location>
</feature>
<comment type="caution">
    <text evidence="5">The sequence shown here is derived from an EMBL/GenBank/DDBJ whole genome shotgun (WGS) entry which is preliminary data.</text>
</comment>
<dbReference type="InterPro" id="IPR003715">
    <property type="entry name" value="Poly_export_N"/>
</dbReference>
<evidence type="ECO:0000256" key="1">
    <source>
        <dbReference type="ARBA" id="ARBA00022729"/>
    </source>
</evidence>
<evidence type="ECO:0000259" key="4">
    <source>
        <dbReference type="Pfam" id="PF10531"/>
    </source>
</evidence>
<feature type="domain" description="Soluble ligand binding" evidence="4">
    <location>
        <begin position="108"/>
        <end position="155"/>
    </location>
</feature>
<protein>
    <submittedName>
        <fullName evidence="5">Polysaccharide biosynthesis/export family protein</fullName>
    </submittedName>
</protein>
<dbReference type="Proteomes" id="UP001596472">
    <property type="component" value="Unassembled WGS sequence"/>
</dbReference>
<name>A0ABW2LBU9_9BACT</name>
<dbReference type="Gene3D" id="3.10.560.10">
    <property type="entry name" value="Outer membrane lipoprotein wza domain like"/>
    <property type="match status" value="1"/>
</dbReference>
<dbReference type="Pfam" id="PF10531">
    <property type="entry name" value="SLBB"/>
    <property type="match status" value="1"/>
</dbReference>
<reference evidence="6" key="1">
    <citation type="journal article" date="2019" name="Int. J. Syst. Evol. Microbiol.">
        <title>The Global Catalogue of Microorganisms (GCM) 10K type strain sequencing project: providing services to taxonomists for standard genome sequencing and annotation.</title>
        <authorList>
            <consortium name="The Broad Institute Genomics Platform"/>
            <consortium name="The Broad Institute Genome Sequencing Center for Infectious Disease"/>
            <person name="Wu L."/>
            <person name="Ma J."/>
        </authorList>
    </citation>
    <scope>NUCLEOTIDE SEQUENCE [LARGE SCALE GENOMIC DNA]</scope>
    <source>
        <strain evidence="6">CGMCC 4.1467</strain>
    </source>
</reference>
<sequence length="187" mass="20158">MKTIFLIIAAMASLLSIASAQSTISAGRAIEIRILGVPNEEMARVNSTYPVSEGGYIRMPFIGNVRAAGLSPNSLAQSIEAAYKSAQIYTNPTVQVLASSDETLTEHIVTVGGYVQRPGPVKYVRGLTLYDAVQAGGGATPFGSMHRVRLIRNGKLREYDLFKTQSKGVLIEPSDTIEVPQKNIFGR</sequence>